<comment type="caution">
    <text evidence="2">The sequence shown here is derived from an EMBL/GenBank/DDBJ whole genome shotgun (WGS) entry which is preliminary data.</text>
</comment>
<dbReference type="OrthoDB" id="1365379at2"/>
<feature type="transmembrane region" description="Helical" evidence="1">
    <location>
        <begin position="200"/>
        <end position="233"/>
    </location>
</feature>
<dbReference type="RefSeq" id="WP_066256298.1">
    <property type="nucleotide sequence ID" value="NZ_VSKL01000001.1"/>
</dbReference>
<accession>A0A5D0R451</accession>
<sequence length="257" mass="28819">MNTMNSLLEKIANAPSLDFGTIFSDAFDLFKKTWVQGFLLQIITFIIVLPFILLLYLPLLGIIISQATTGDQDPEAFQAYFAGLGIMYMLFFIAGILVLSVVSLALNAGFFRIMKRLDHNEPIKTSDFFYYLKGKYFGKLLILMFASLFISLIAVMLCVLPIIYVVVPIYFFSIIFAFNPELPAGDIIKASFKLGNKKWLLVFGLTIIASLLAQIVGMLMCGIGILVTAPFVYHPMYLVYKNVVGFEEEQPTNHIVS</sequence>
<keyword evidence="1" id="KW-0812">Transmembrane</keyword>
<dbReference type="EMBL" id="VSKL01000001">
    <property type="protein sequence ID" value="TYB75641.1"/>
    <property type="molecule type" value="Genomic_DNA"/>
</dbReference>
<keyword evidence="1" id="KW-0472">Membrane</keyword>
<feature type="transmembrane region" description="Helical" evidence="1">
    <location>
        <begin position="140"/>
        <end position="163"/>
    </location>
</feature>
<evidence type="ECO:0000313" key="2">
    <source>
        <dbReference type="EMBL" id="TYB75641.1"/>
    </source>
</evidence>
<reference evidence="2 3" key="1">
    <citation type="submission" date="2019-08" db="EMBL/GenBank/DDBJ databases">
        <title>Genomes of Antarctic Bizionia species.</title>
        <authorList>
            <person name="Bowman J.P."/>
        </authorList>
    </citation>
    <scope>NUCLEOTIDE SEQUENCE [LARGE SCALE GENOMIC DNA]</scope>
    <source>
        <strain evidence="2 3">APA-1</strain>
    </source>
</reference>
<feature type="transmembrane region" description="Helical" evidence="1">
    <location>
        <begin position="38"/>
        <end position="59"/>
    </location>
</feature>
<dbReference type="PANTHER" id="PTHR40076">
    <property type="entry name" value="MEMBRANE PROTEIN-RELATED"/>
    <property type="match status" value="1"/>
</dbReference>
<keyword evidence="1" id="KW-1133">Transmembrane helix</keyword>
<organism evidence="2 3">
    <name type="scientific">Bizionia algoritergicola</name>
    <dbReference type="NCBI Taxonomy" id="291187"/>
    <lineage>
        <taxon>Bacteria</taxon>
        <taxon>Pseudomonadati</taxon>
        <taxon>Bacteroidota</taxon>
        <taxon>Flavobacteriia</taxon>
        <taxon>Flavobacteriales</taxon>
        <taxon>Flavobacteriaceae</taxon>
        <taxon>Bizionia</taxon>
    </lineage>
</organism>
<keyword evidence="3" id="KW-1185">Reference proteome</keyword>
<feature type="transmembrane region" description="Helical" evidence="1">
    <location>
        <begin position="79"/>
        <end position="106"/>
    </location>
</feature>
<dbReference type="InterPro" id="IPR010380">
    <property type="entry name" value="DUF975"/>
</dbReference>
<dbReference type="PANTHER" id="PTHR40076:SF1">
    <property type="entry name" value="MEMBRANE PROTEIN"/>
    <property type="match status" value="1"/>
</dbReference>
<evidence type="ECO:0000313" key="3">
    <source>
        <dbReference type="Proteomes" id="UP000324358"/>
    </source>
</evidence>
<dbReference type="AlphaFoldDB" id="A0A5D0R451"/>
<dbReference type="Proteomes" id="UP000324358">
    <property type="component" value="Unassembled WGS sequence"/>
</dbReference>
<evidence type="ECO:0008006" key="4">
    <source>
        <dbReference type="Google" id="ProtNLM"/>
    </source>
</evidence>
<protein>
    <recommendedName>
        <fullName evidence="4">DUF975 family protein</fullName>
    </recommendedName>
</protein>
<gene>
    <name evidence="2" type="ORF">ES675_05840</name>
</gene>
<proteinExistence type="predicted"/>
<evidence type="ECO:0000256" key="1">
    <source>
        <dbReference type="SAM" id="Phobius"/>
    </source>
</evidence>
<name>A0A5D0R451_9FLAO</name>